<comment type="caution">
    <text evidence="1">The sequence shown here is derived from an EMBL/GenBank/DDBJ whole genome shotgun (WGS) entry which is preliminary data.</text>
</comment>
<organism evidence="1 2">
    <name type="scientific">Mycolicibacillus koreensis</name>
    <dbReference type="NCBI Taxonomy" id="1069220"/>
    <lineage>
        <taxon>Bacteria</taxon>
        <taxon>Bacillati</taxon>
        <taxon>Actinomycetota</taxon>
        <taxon>Actinomycetes</taxon>
        <taxon>Mycobacteriales</taxon>
        <taxon>Mycobacteriaceae</taxon>
        <taxon>Mycolicibacillus</taxon>
    </lineage>
</organism>
<name>A0AA91PCC7_9MYCO</name>
<dbReference type="EMBL" id="NCXO01000040">
    <property type="protein sequence ID" value="OSC31864.1"/>
    <property type="molecule type" value="Genomic_DNA"/>
</dbReference>
<evidence type="ECO:0000313" key="2">
    <source>
        <dbReference type="Proteomes" id="UP000193577"/>
    </source>
</evidence>
<dbReference type="AlphaFoldDB" id="A0AA91PCC7"/>
<proteinExistence type="predicted"/>
<keyword evidence="2" id="KW-1185">Reference proteome</keyword>
<evidence type="ECO:0008006" key="3">
    <source>
        <dbReference type="Google" id="ProtNLM"/>
    </source>
</evidence>
<dbReference type="Proteomes" id="UP000193577">
    <property type="component" value="Unassembled WGS sequence"/>
</dbReference>
<protein>
    <recommendedName>
        <fullName evidence="3">DUF3298 domain-containing protein</fullName>
    </recommendedName>
</protein>
<sequence length="190" mass="20969">MGTWNVDYQRIDGGDPAVMAAINEIIDAEAHGQVATYEPSATKTNEWTFTATGTPSFGPITVAELFVGEYNTDMPNMPFHTVATRVFDSRSGILLTWDNLFTDKKAGLARLADQTQQILPTVYQAPRPGVWQFGSEIAPIDINFKYWLPTSEGIELHFPDYQFGRGLPVITVPWSAVADLIDPVFAPIMG</sequence>
<evidence type="ECO:0000313" key="1">
    <source>
        <dbReference type="EMBL" id="OSC31864.1"/>
    </source>
</evidence>
<accession>A0AA91PCC7</accession>
<gene>
    <name evidence="1" type="ORF">B8W67_15615</name>
</gene>
<reference evidence="1 2" key="1">
    <citation type="submission" date="2017-04" db="EMBL/GenBank/DDBJ databases">
        <title>The new phylogeny of genus Mycobacterium.</title>
        <authorList>
            <person name="Tortoli E."/>
            <person name="Trovato A."/>
            <person name="Cirillo D.M."/>
        </authorList>
    </citation>
    <scope>NUCLEOTIDE SEQUENCE [LARGE SCALE GENOMIC DNA]</scope>
    <source>
        <strain evidence="1 2">KCTC 19819</strain>
    </source>
</reference>